<protein>
    <submittedName>
        <fullName evidence="1">Guanosine-3',5'-bis(Diphosphate) 3'-pyrophosphohydrolase</fullName>
        <ecNumber evidence="1">3.1.7.2</ecNumber>
    </submittedName>
</protein>
<keyword evidence="2" id="KW-1185">Reference proteome</keyword>
<dbReference type="SUPFAM" id="SSF109604">
    <property type="entry name" value="HD-domain/PDEase-like"/>
    <property type="match status" value="1"/>
</dbReference>
<name>A0A2T0B7U6_9CLOT</name>
<dbReference type="EC" id="3.1.7.2" evidence="1"/>
<dbReference type="GO" id="GO:0008893">
    <property type="term" value="F:guanosine-3',5'-bis(diphosphate) 3'-diphosphatase activity"/>
    <property type="evidence" value="ECO:0007669"/>
    <property type="project" value="UniProtKB-EC"/>
</dbReference>
<evidence type="ECO:0000313" key="1">
    <source>
        <dbReference type="EMBL" id="PRR79959.1"/>
    </source>
</evidence>
<evidence type="ECO:0000313" key="2">
    <source>
        <dbReference type="Proteomes" id="UP000237798"/>
    </source>
</evidence>
<dbReference type="AlphaFoldDB" id="A0A2T0B7U6"/>
<gene>
    <name evidence="1" type="primary">spoT</name>
    <name evidence="1" type="ORF">CLLU_33990</name>
</gene>
<dbReference type="PANTHER" id="PTHR46246:SF1">
    <property type="entry name" value="GUANOSINE-3',5'-BIS(DIPHOSPHATE) 3'-PYROPHOSPHOHYDROLASE MESH1"/>
    <property type="match status" value="1"/>
</dbReference>
<dbReference type="Gene3D" id="1.10.3210.10">
    <property type="entry name" value="Hypothetical protein af1432"/>
    <property type="match status" value="1"/>
</dbReference>
<dbReference type="PANTHER" id="PTHR46246">
    <property type="entry name" value="GUANOSINE-3',5'-BIS(DIPHOSPHATE) 3'-PYROPHOSPHOHYDROLASE MESH1"/>
    <property type="match status" value="1"/>
</dbReference>
<dbReference type="Proteomes" id="UP000237798">
    <property type="component" value="Unassembled WGS sequence"/>
</dbReference>
<dbReference type="InterPro" id="IPR052194">
    <property type="entry name" value="MESH1"/>
</dbReference>
<keyword evidence="1" id="KW-0378">Hydrolase</keyword>
<organism evidence="1 2">
    <name type="scientific">Clostridium luticellarii</name>
    <dbReference type="NCBI Taxonomy" id="1691940"/>
    <lineage>
        <taxon>Bacteria</taxon>
        <taxon>Bacillati</taxon>
        <taxon>Bacillota</taxon>
        <taxon>Clostridia</taxon>
        <taxon>Eubacteriales</taxon>
        <taxon>Clostridiaceae</taxon>
        <taxon>Clostridium</taxon>
    </lineage>
</organism>
<comment type="caution">
    <text evidence="1">The sequence shown here is derived from an EMBL/GenBank/DDBJ whole genome shotgun (WGS) entry which is preliminary data.</text>
</comment>
<reference evidence="1 2" key="1">
    <citation type="submission" date="2018-03" db="EMBL/GenBank/DDBJ databases">
        <title>Genome sequence of Clostridium luticellarii DSM 29923.</title>
        <authorList>
            <person name="Poehlein A."/>
            <person name="Daniel R."/>
        </authorList>
    </citation>
    <scope>NUCLEOTIDE SEQUENCE [LARGE SCALE GENOMIC DNA]</scope>
    <source>
        <strain evidence="1 2">DSM 29923</strain>
    </source>
</reference>
<accession>A0A2T0B7U6</accession>
<sequence>MLDKAILIAAKAHEGQVDKGGQPYILHPLRVMFSRKTEIEKICAVLHDVIEDTDISLDYLRDQEFSEEILSALDALTRRDGETYDEYISRVVKNKTASHVKLCDLCDNMDLSRIKNPSDADYERVKKYRKAADRISYALDENEDREFINTKQVEIDGCVSVPENCSKDEFWDKFIDFIERNYWSFCGGINEIK</sequence>
<proteinExistence type="predicted"/>
<dbReference type="EMBL" id="PVXP01000092">
    <property type="protein sequence ID" value="PRR79959.1"/>
    <property type="molecule type" value="Genomic_DNA"/>
</dbReference>